<sequence length="249" mass="26479">MGLDGEYRALVRRALSAAALAGAAVWAAPPVAAQEGCRLALVLALDVSSSVDDREYILQRDGAAAALDDPDIRRAILSGPGHVALSIYEWSGRQQNEIVMDWTVLRQGSDLDAVIERLRGFPRSQSRFPTAMGYALGYGSTLLARGPDCTRRVIDISGDGITNDGFGPQLAYKHFPFSGVTVNGLAVLGADPMVADYYASNVAHGPGAFVELSDGYEGYRRAMTRKLFREINNIVVGGDVGGGRGPHPG</sequence>
<dbReference type="InterPro" id="IPR010607">
    <property type="entry name" value="DUF1194"/>
</dbReference>
<proteinExistence type="predicted"/>
<dbReference type="AlphaFoldDB" id="A0A1I6ACN9"/>
<evidence type="ECO:0008006" key="3">
    <source>
        <dbReference type="Google" id="ProtNLM"/>
    </source>
</evidence>
<reference evidence="2" key="1">
    <citation type="submission" date="2016-10" db="EMBL/GenBank/DDBJ databases">
        <authorList>
            <person name="Varghese N."/>
            <person name="Submissions S."/>
        </authorList>
    </citation>
    <scope>NUCLEOTIDE SEQUENCE [LARGE SCALE GENOMIC DNA]</scope>
    <source>
        <strain evidence="2">JCM 10271</strain>
    </source>
</reference>
<dbReference type="InterPro" id="IPR036465">
    <property type="entry name" value="vWFA_dom_sf"/>
</dbReference>
<dbReference type="Proteomes" id="UP000243106">
    <property type="component" value="Unassembled WGS sequence"/>
</dbReference>
<dbReference type="Pfam" id="PF06707">
    <property type="entry name" value="DUF1194"/>
    <property type="match status" value="1"/>
</dbReference>
<dbReference type="EMBL" id="FOXV01000017">
    <property type="protein sequence ID" value="SFQ66327.1"/>
    <property type="molecule type" value="Genomic_DNA"/>
</dbReference>
<dbReference type="Gene3D" id="3.40.50.410">
    <property type="entry name" value="von Willebrand factor, type A domain"/>
    <property type="match status" value="1"/>
</dbReference>
<evidence type="ECO:0000313" key="1">
    <source>
        <dbReference type="EMBL" id="SFQ66327.1"/>
    </source>
</evidence>
<name>A0A1I6ACN9_9RHOB</name>
<dbReference type="SUPFAM" id="SSF53300">
    <property type="entry name" value="vWA-like"/>
    <property type="match status" value="1"/>
</dbReference>
<evidence type="ECO:0000313" key="2">
    <source>
        <dbReference type="Proteomes" id="UP000243106"/>
    </source>
</evidence>
<dbReference type="RefSeq" id="WP_093015337.1">
    <property type="nucleotide sequence ID" value="NZ_FOXV01000017.1"/>
</dbReference>
<dbReference type="STRING" id="93684.SAMN05421853_11748"/>
<accession>A0A1I6ACN9</accession>
<protein>
    <recommendedName>
        <fullName evidence="3">VWFA domain-containing protein</fullName>
    </recommendedName>
</protein>
<gene>
    <name evidence="1" type="ORF">SAMN05421853_11748</name>
</gene>
<keyword evidence="2" id="KW-1185">Reference proteome</keyword>
<organism evidence="1 2">
    <name type="scientific">Roseivivax halotolerans</name>
    <dbReference type="NCBI Taxonomy" id="93684"/>
    <lineage>
        <taxon>Bacteria</taxon>
        <taxon>Pseudomonadati</taxon>
        <taxon>Pseudomonadota</taxon>
        <taxon>Alphaproteobacteria</taxon>
        <taxon>Rhodobacterales</taxon>
        <taxon>Roseobacteraceae</taxon>
        <taxon>Roseivivax</taxon>
    </lineage>
</organism>